<dbReference type="Proteomes" id="UP000285773">
    <property type="component" value="Unassembled WGS sequence"/>
</dbReference>
<organism evidence="2 3">
    <name type="scientific">Streptococcus parasanguinis</name>
    <dbReference type="NCBI Taxonomy" id="1318"/>
    <lineage>
        <taxon>Bacteria</taxon>
        <taxon>Bacillati</taxon>
        <taxon>Bacillota</taxon>
        <taxon>Bacilli</taxon>
        <taxon>Lactobacillales</taxon>
        <taxon>Streptococcaceae</taxon>
        <taxon>Streptococcus</taxon>
    </lineage>
</organism>
<dbReference type="Pfam" id="PF13354">
    <property type="entry name" value="Beta-lactamase2"/>
    <property type="match status" value="1"/>
</dbReference>
<name>A0A414PH57_STRPA</name>
<dbReference type="GO" id="GO:0008800">
    <property type="term" value="F:beta-lactamase activity"/>
    <property type="evidence" value="ECO:0007669"/>
    <property type="project" value="InterPro"/>
</dbReference>
<dbReference type="EMBL" id="QSIO01000004">
    <property type="protein sequence ID" value="RHC93829.1"/>
    <property type="molecule type" value="Genomic_DNA"/>
</dbReference>
<reference evidence="2 3" key="1">
    <citation type="submission" date="2018-08" db="EMBL/GenBank/DDBJ databases">
        <title>A genome reference for cultivated species of the human gut microbiota.</title>
        <authorList>
            <person name="Zou Y."/>
            <person name="Xue W."/>
            <person name="Luo G."/>
        </authorList>
    </citation>
    <scope>NUCLEOTIDE SEQUENCE [LARGE SCALE GENOMIC DNA]</scope>
    <source>
        <strain evidence="2 3">AM33-3BH</strain>
    </source>
</reference>
<dbReference type="PANTHER" id="PTHR35333:SF3">
    <property type="entry name" value="BETA-LACTAMASE-TYPE TRANSPEPTIDASE FOLD CONTAINING PROTEIN"/>
    <property type="match status" value="1"/>
</dbReference>
<sequence>MKRKGIQVSKRFLLLLLVPILFIGSQAASIEQSESSQTMAHPSELYFSSIPANPNVYRKISVFSDPQLKKAKGEILPNTPFTIEQLFVNDEGKAVFKIADKGYVLADSSVIFSDVVQETQEKKQEMWLKPGFKVYDRPLINGAKEKSTPLSPYTKVTVLRTAKTLRDEFVEIEGQGWVNKAFVTEKDNRMEKVQDLLNSKYNSPSYGIYVKQLETGNTAGINPQKEMYSASVTKLPYLYYVQEQLNKKAISPTTTYKYIPEVNDFKGGYEPEGSGSLSKTPDGKEYSVQELVDKIAKESDNVGHNILNYYVTHQSDQDFQKTLDRIAKKHWDVEKREASAEMAGNVMEAVYQQNGSIIDALSSTKYDDQRIARDLPVKVAHKIGDAYDFRHDVAIVYTNSPYVIAIFTDHSNYDTISNISKDIYEVLK</sequence>
<dbReference type="InterPro" id="IPR045155">
    <property type="entry name" value="Beta-lactam_cat"/>
</dbReference>
<accession>A0A414PH57</accession>
<protein>
    <submittedName>
        <fullName evidence="2">Serine hydrolase</fullName>
    </submittedName>
</protein>
<dbReference type="Gene3D" id="3.40.710.10">
    <property type="entry name" value="DD-peptidase/beta-lactamase superfamily"/>
    <property type="match status" value="1"/>
</dbReference>
<evidence type="ECO:0000313" key="2">
    <source>
        <dbReference type="EMBL" id="RHC93829.1"/>
    </source>
</evidence>
<dbReference type="InterPro" id="IPR012338">
    <property type="entry name" value="Beta-lactam/transpept-like"/>
</dbReference>
<proteinExistence type="predicted"/>
<dbReference type="PANTHER" id="PTHR35333">
    <property type="entry name" value="BETA-LACTAMASE"/>
    <property type="match status" value="1"/>
</dbReference>
<comment type="caution">
    <text evidence="2">The sequence shown here is derived from an EMBL/GenBank/DDBJ whole genome shotgun (WGS) entry which is preliminary data.</text>
</comment>
<dbReference type="SUPFAM" id="SSF56601">
    <property type="entry name" value="beta-lactamase/transpeptidase-like"/>
    <property type="match status" value="1"/>
</dbReference>
<keyword evidence="2" id="KW-0378">Hydrolase</keyword>
<dbReference type="InterPro" id="IPR000871">
    <property type="entry name" value="Beta-lactam_class-A"/>
</dbReference>
<dbReference type="AlphaFoldDB" id="A0A414PH57"/>
<dbReference type="GO" id="GO:0046677">
    <property type="term" value="P:response to antibiotic"/>
    <property type="evidence" value="ECO:0007669"/>
    <property type="project" value="InterPro"/>
</dbReference>
<evidence type="ECO:0000313" key="3">
    <source>
        <dbReference type="Proteomes" id="UP000285773"/>
    </source>
</evidence>
<feature type="domain" description="Beta-lactamase class A catalytic" evidence="1">
    <location>
        <begin position="207"/>
        <end position="408"/>
    </location>
</feature>
<evidence type="ECO:0000259" key="1">
    <source>
        <dbReference type="Pfam" id="PF13354"/>
    </source>
</evidence>
<dbReference type="GO" id="GO:0030655">
    <property type="term" value="P:beta-lactam antibiotic catabolic process"/>
    <property type="evidence" value="ECO:0007669"/>
    <property type="project" value="InterPro"/>
</dbReference>
<gene>
    <name evidence="2" type="ORF">DW820_09630</name>
</gene>